<feature type="transmembrane region" description="Helical" evidence="1">
    <location>
        <begin position="12"/>
        <end position="30"/>
    </location>
</feature>
<proteinExistence type="predicted"/>
<reference evidence="3 4" key="1">
    <citation type="journal article" date="2007" name="Appl. Environ. Microbiol.">
        <title>Genome sequence of the cellulolytic gliding bacterium Cytophaga hutchinsonii.</title>
        <authorList>
            <person name="Xie G."/>
            <person name="Bruce D.C."/>
            <person name="Challacombe J.F."/>
            <person name="Chertkov O."/>
            <person name="Detter J.C."/>
            <person name="Gilna P."/>
            <person name="Han C.S."/>
            <person name="Lucas S."/>
            <person name="Misra M."/>
            <person name="Myers G.L."/>
            <person name="Richardson P."/>
            <person name="Tapia R."/>
            <person name="Thayer N."/>
            <person name="Thompson L.S."/>
            <person name="Brettin T.S."/>
            <person name="Henrissat B."/>
            <person name="Wilson D.B."/>
            <person name="McBride M.J."/>
        </authorList>
    </citation>
    <scope>NUCLEOTIDE SEQUENCE [LARGE SCALE GENOMIC DNA]</scope>
    <source>
        <strain evidence="4">ATCC 33406 / DSM 1761 / CIP 103989 / NBRC 15051 / NCIMB 9469 / D465</strain>
    </source>
</reference>
<name>A0A6N4SVZ9_CYTH3</name>
<feature type="transmembrane region" description="Helical" evidence="1">
    <location>
        <begin position="78"/>
        <end position="101"/>
    </location>
</feature>
<feature type="transmembrane region" description="Helical" evidence="1">
    <location>
        <begin position="248"/>
        <end position="268"/>
    </location>
</feature>
<feature type="transmembrane region" description="Helical" evidence="1">
    <location>
        <begin position="113"/>
        <end position="136"/>
    </location>
</feature>
<keyword evidence="1" id="KW-0812">Transmembrane</keyword>
<feature type="transmembrane region" description="Helical" evidence="1">
    <location>
        <begin position="280"/>
        <end position="302"/>
    </location>
</feature>
<feature type="transmembrane region" description="Helical" evidence="1">
    <location>
        <begin position="148"/>
        <end position="170"/>
    </location>
</feature>
<sequence length="353" mass="39416">MLATGCIKNRIFLDVSVYLVIFVPFNTSCMRNEFKSLLKDTIKSAVGLYKIMIPISIIVKLLQYFGFIAILGEVLAPVMKLVGLPGACGIVWATTMVTNIYGGMMTFYSLPVLSTLSTAQVSVLCSLMLMAHALPIELQVARKAGCRLAIMFLIRFGFGIVTGILMFQLLQLTGLLQEQNVVQWQPETIENPTLLAWLSGELKKYIIVFFVVMALLFVMRILKKSGALDWFSEALKPVLGIMGINKEVIPMTVIGLSLGILYGGALIIKETEEKNIPKTDIFYSFVLMGLCHSLIEDSLLMISMGAHWSMIFIFRMLFALTVTYLLVKVTKLFASKHIERIAMIKKQKTSKEL</sequence>
<accession>A0A6N4SVZ9</accession>
<evidence type="ECO:0000256" key="1">
    <source>
        <dbReference type="SAM" id="Phobius"/>
    </source>
</evidence>
<gene>
    <name evidence="3" type="ordered locus">CHU_3560</name>
</gene>
<feature type="transmembrane region" description="Helical" evidence="1">
    <location>
        <begin position="205"/>
        <end position="222"/>
    </location>
</feature>
<evidence type="ECO:0000313" key="3">
    <source>
        <dbReference type="EMBL" id="ABG60793.1"/>
    </source>
</evidence>
<organism evidence="3 4">
    <name type="scientific">Cytophaga hutchinsonii (strain ATCC 33406 / DSM 1761 / CIP 103989 / NBRC 15051 / NCIMB 9469 / D465)</name>
    <dbReference type="NCBI Taxonomy" id="269798"/>
    <lineage>
        <taxon>Bacteria</taxon>
        <taxon>Pseudomonadati</taxon>
        <taxon>Bacteroidota</taxon>
        <taxon>Cytophagia</taxon>
        <taxon>Cytophagales</taxon>
        <taxon>Cytophagaceae</taxon>
        <taxon>Cytophaga</taxon>
    </lineage>
</organism>
<dbReference type="AlphaFoldDB" id="A0A6N4SVZ9"/>
<feature type="transmembrane region" description="Helical" evidence="1">
    <location>
        <begin position="308"/>
        <end position="327"/>
    </location>
</feature>
<feature type="domain" description="Nucleoside transporter/FeoB GTPase Gate" evidence="2">
    <location>
        <begin position="47"/>
        <end position="133"/>
    </location>
</feature>
<dbReference type="KEGG" id="chu:CHU_3560"/>
<dbReference type="Proteomes" id="UP000001822">
    <property type="component" value="Chromosome"/>
</dbReference>
<dbReference type="EMBL" id="CP000383">
    <property type="protein sequence ID" value="ABG60793.1"/>
    <property type="molecule type" value="Genomic_DNA"/>
</dbReference>
<feature type="transmembrane region" description="Helical" evidence="1">
    <location>
        <begin position="51"/>
        <end position="72"/>
    </location>
</feature>
<evidence type="ECO:0000259" key="2">
    <source>
        <dbReference type="Pfam" id="PF07670"/>
    </source>
</evidence>
<keyword evidence="1" id="KW-1133">Transmembrane helix</keyword>
<protein>
    <recommendedName>
        <fullName evidence="2">Nucleoside transporter/FeoB GTPase Gate domain-containing protein</fullName>
    </recommendedName>
</protein>
<keyword evidence="4" id="KW-1185">Reference proteome</keyword>
<keyword evidence="1" id="KW-0472">Membrane</keyword>
<evidence type="ECO:0000313" key="4">
    <source>
        <dbReference type="Proteomes" id="UP000001822"/>
    </source>
</evidence>
<dbReference type="InterPro" id="IPR011642">
    <property type="entry name" value="Gate_dom"/>
</dbReference>
<dbReference type="Pfam" id="PF07670">
    <property type="entry name" value="Gate"/>
    <property type="match status" value="1"/>
</dbReference>